<keyword evidence="7" id="KW-1185">Reference proteome</keyword>
<evidence type="ECO:0000256" key="3">
    <source>
        <dbReference type="ARBA" id="ARBA00023004"/>
    </source>
</evidence>
<dbReference type="InterPro" id="IPR018967">
    <property type="entry name" value="FeS-contain_CDGSH-typ"/>
</dbReference>
<dbReference type="InterPro" id="IPR042216">
    <property type="entry name" value="MitoNEET_CISD"/>
</dbReference>
<keyword evidence="2" id="KW-0479">Metal-binding</keyword>
<keyword evidence="3" id="KW-0408">Iron</keyword>
<evidence type="ECO:0000256" key="4">
    <source>
        <dbReference type="ARBA" id="ARBA00023014"/>
    </source>
</evidence>
<evidence type="ECO:0000259" key="5">
    <source>
        <dbReference type="SMART" id="SM00704"/>
    </source>
</evidence>
<dbReference type="Pfam" id="PF09360">
    <property type="entry name" value="zf-CDGSH"/>
    <property type="match status" value="2"/>
</dbReference>
<name>A0ABQ6TLC5_9BACT</name>
<reference evidence="6 7" key="1">
    <citation type="journal article" date="2020" name="Microorganisms">
        <title>Description of Three Novel Members in the Family Geobacteraceae, Oryzomonas japonicum gen. nov., sp. nov., Oryzomonas sagensis sp. nov., and Oryzomonas ruber sp. nov.</title>
        <authorList>
            <person name="Xu Z."/>
            <person name="Masuda Y."/>
            <person name="Hayakawa C."/>
            <person name="Ushijima N."/>
            <person name="Kawano K."/>
            <person name="Shiratori Y."/>
            <person name="Senoo K."/>
            <person name="Itoh H."/>
        </authorList>
    </citation>
    <scope>NUCLEOTIDE SEQUENCE [LARGE SCALE GENOMIC DNA]</scope>
    <source>
        <strain evidence="6 7">Red100</strain>
    </source>
</reference>
<organism evidence="6 7">
    <name type="scientific">Oryzomonas sagensis</name>
    <dbReference type="NCBI Taxonomy" id="2603857"/>
    <lineage>
        <taxon>Bacteria</taxon>
        <taxon>Pseudomonadati</taxon>
        <taxon>Thermodesulfobacteriota</taxon>
        <taxon>Desulfuromonadia</taxon>
        <taxon>Geobacterales</taxon>
        <taxon>Geobacteraceae</taxon>
        <taxon>Oryzomonas</taxon>
    </lineage>
</organism>
<evidence type="ECO:0000313" key="7">
    <source>
        <dbReference type="Proteomes" id="UP000798046"/>
    </source>
</evidence>
<dbReference type="Proteomes" id="UP000798046">
    <property type="component" value="Unassembled WGS sequence"/>
</dbReference>
<keyword evidence="4" id="KW-0411">Iron-sulfur</keyword>
<proteinExistence type="predicted"/>
<dbReference type="RefSeq" id="WP_151157695.1">
    <property type="nucleotide sequence ID" value="NZ_VZRA01000004.1"/>
</dbReference>
<keyword evidence="1" id="KW-0001">2Fe-2S</keyword>
<feature type="domain" description="Iron-binding zinc finger CDGSH type" evidence="5">
    <location>
        <begin position="46"/>
        <end position="77"/>
    </location>
</feature>
<dbReference type="Gene3D" id="3.40.5.90">
    <property type="entry name" value="CDGSH iron-sulfur domain, mitoNEET-type"/>
    <property type="match status" value="2"/>
</dbReference>
<feature type="domain" description="Iron-binding zinc finger CDGSH type" evidence="5">
    <location>
        <begin position="9"/>
        <end position="45"/>
    </location>
</feature>
<sequence>MSEVIITPNKPIAIELEPGTYYRCACGKSTNQPFCSGAHHGTGFSPIAFEVKEKKVVHLCNCGKSAHAPYCDGSHNK</sequence>
<evidence type="ECO:0000313" key="6">
    <source>
        <dbReference type="EMBL" id="KAB0669064.1"/>
    </source>
</evidence>
<gene>
    <name evidence="6" type="ORF">F6V30_14620</name>
</gene>
<protein>
    <submittedName>
        <fullName evidence="6">CDGSH iron-sulfur domain-containing protein</fullName>
    </submittedName>
</protein>
<evidence type="ECO:0000256" key="2">
    <source>
        <dbReference type="ARBA" id="ARBA00022723"/>
    </source>
</evidence>
<comment type="caution">
    <text evidence="6">The sequence shown here is derived from an EMBL/GenBank/DDBJ whole genome shotgun (WGS) entry which is preliminary data.</text>
</comment>
<evidence type="ECO:0000256" key="1">
    <source>
        <dbReference type="ARBA" id="ARBA00022714"/>
    </source>
</evidence>
<dbReference type="PANTHER" id="PTHR46491">
    <property type="entry name" value="CDGSH IRON SULFUR DOMAIN PROTEIN HOMOLOG"/>
    <property type="match status" value="1"/>
</dbReference>
<dbReference type="PANTHER" id="PTHR46491:SF3">
    <property type="entry name" value="CDGSH IRON-SULFUR DOMAIN-CONTAINING PROTEIN 3, MITOCHONDRIAL"/>
    <property type="match status" value="1"/>
</dbReference>
<accession>A0ABQ6TLC5</accession>
<dbReference type="InterPro" id="IPR052950">
    <property type="entry name" value="CISD"/>
</dbReference>
<dbReference type="EMBL" id="VZRA01000004">
    <property type="protein sequence ID" value="KAB0669064.1"/>
    <property type="molecule type" value="Genomic_DNA"/>
</dbReference>
<dbReference type="SMART" id="SM00704">
    <property type="entry name" value="ZnF_CDGSH"/>
    <property type="match status" value="2"/>
</dbReference>